<reference evidence="3" key="1">
    <citation type="submission" date="2025-08" db="UniProtKB">
        <authorList>
            <consortium name="RefSeq"/>
        </authorList>
    </citation>
    <scope>IDENTIFICATION</scope>
    <source>
        <tissue evidence="3">Gonads</tissue>
    </source>
</reference>
<evidence type="ECO:0000313" key="2">
    <source>
        <dbReference type="Proteomes" id="UP000085678"/>
    </source>
</evidence>
<keyword evidence="1" id="KW-0732">Signal</keyword>
<evidence type="ECO:0000313" key="3">
    <source>
        <dbReference type="RefSeq" id="XP_013396398.1"/>
    </source>
</evidence>
<proteinExistence type="predicted"/>
<dbReference type="Proteomes" id="UP000085678">
    <property type="component" value="Unplaced"/>
</dbReference>
<accession>A0A1S3IE13</accession>
<feature type="signal peptide" evidence="1">
    <location>
        <begin position="1"/>
        <end position="21"/>
    </location>
</feature>
<name>A0A1S3IE13_LINAN</name>
<dbReference type="AlphaFoldDB" id="A0A1S3IE13"/>
<dbReference type="RefSeq" id="XP_013396398.1">
    <property type="nucleotide sequence ID" value="XM_013540944.1"/>
</dbReference>
<sequence>MIRSIALCLVLMAVSLCAVDGAPTTDMPPLCGNNTRCCRIEKNNVTRCKNTPSPNSQGIAPCPKPWSCICVPEEPLACPELTTQCPDVQQVTCDGTAYTFTDSHQFVAVNLAPLRYYISYTGCNDVIISTCNTADYDTKLALFACDALSNTESGGSQTCNIYQEYSLYYNDYDNRCSGYTSLIQIPEGELAIGTYAIGVYGYDTREGTFTVSITC</sequence>
<dbReference type="GeneID" id="106163385"/>
<feature type="chain" id="PRO_5010320816" evidence="1">
    <location>
        <begin position="22"/>
        <end position="215"/>
    </location>
</feature>
<protein>
    <submittedName>
        <fullName evidence="3">Uncharacterized protein LOC106163385</fullName>
    </submittedName>
</protein>
<evidence type="ECO:0000256" key="1">
    <source>
        <dbReference type="SAM" id="SignalP"/>
    </source>
</evidence>
<dbReference type="InParanoid" id="A0A1S3IE13"/>
<gene>
    <name evidence="3" type="primary">LOC106163385</name>
</gene>
<organism evidence="2 3">
    <name type="scientific">Lingula anatina</name>
    <name type="common">Brachiopod</name>
    <name type="synonym">Lingula unguis</name>
    <dbReference type="NCBI Taxonomy" id="7574"/>
    <lineage>
        <taxon>Eukaryota</taxon>
        <taxon>Metazoa</taxon>
        <taxon>Spiralia</taxon>
        <taxon>Lophotrochozoa</taxon>
        <taxon>Brachiopoda</taxon>
        <taxon>Linguliformea</taxon>
        <taxon>Lingulata</taxon>
        <taxon>Lingulida</taxon>
        <taxon>Linguloidea</taxon>
        <taxon>Lingulidae</taxon>
        <taxon>Lingula</taxon>
    </lineage>
</organism>
<keyword evidence="2" id="KW-1185">Reference proteome</keyword>
<dbReference type="KEGG" id="lak:106163385"/>